<organism evidence="4 5">
    <name type="scientific">Chitinophaga defluvii</name>
    <dbReference type="NCBI Taxonomy" id="3163343"/>
    <lineage>
        <taxon>Bacteria</taxon>
        <taxon>Pseudomonadati</taxon>
        <taxon>Bacteroidota</taxon>
        <taxon>Chitinophagia</taxon>
        <taxon>Chitinophagales</taxon>
        <taxon>Chitinophagaceae</taxon>
        <taxon>Chitinophaga</taxon>
    </lineage>
</organism>
<dbReference type="InterPro" id="IPR032164">
    <property type="entry name" value="DUF5000"/>
</dbReference>
<sequence>MNLSKYYIPALLISYLLIGGCKEKPIAPVDNGAPAPAQVTNITVERLAGGVKLKYRLPDDKNLQYVKVTCEINGQIREAKSSLYQNYLELKGFGDTTEKVLKVYSVNAAERTSEPVLIKVRPLWPPVQETFASLQLDRDFGGATVKFDNPSEADINIVMLTTDSNGDWVTSDVAYTKKRSGYFSVRGYDTVARKFAVYIKDRWDNRSDTLEKELVPVYEKQLDRLKFYEYPLPTDEKAAWNWWMPYLWDGIIVNNTNVDKPGFHTANGKWPQWFSFSIGVKAKLSRFRYWQRGSWVSFSDRNVKKFEIYGSNNPNPDGSWDSWTKLLEGESVKPSGLPMGTNTAEDLALIGAGEEFVFPPGTPAVKFIRIKVLETWSGDDAFFIMQVAFWGAEE</sequence>
<dbReference type="Pfam" id="PF16323">
    <property type="entry name" value="DUF4959"/>
    <property type="match status" value="1"/>
</dbReference>
<feature type="domain" description="DUF5126" evidence="3">
    <location>
        <begin position="125"/>
        <end position="224"/>
    </location>
</feature>
<keyword evidence="4" id="KW-0449">Lipoprotein</keyword>
<proteinExistence type="predicted"/>
<dbReference type="InterPro" id="IPR033431">
    <property type="entry name" value="DUF5126"/>
</dbReference>
<evidence type="ECO:0000259" key="2">
    <source>
        <dbReference type="Pfam" id="PF16391"/>
    </source>
</evidence>
<dbReference type="EMBL" id="JBEXAC010000002">
    <property type="protein sequence ID" value="MET7000040.1"/>
    <property type="molecule type" value="Genomic_DNA"/>
</dbReference>
<accession>A0ABV2TCM6</accession>
<keyword evidence="5" id="KW-1185">Reference proteome</keyword>
<dbReference type="PROSITE" id="PS51257">
    <property type="entry name" value="PROKAR_LIPOPROTEIN"/>
    <property type="match status" value="1"/>
</dbReference>
<comment type="caution">
    <text evidence="4">The sequence shown here is derived from an EMBL/GenBank/DDBJ whole genome shotgun (WGS) entry which is preliminary data.</text>
</comment>
<name>A0ABV2TCM6_9BACT</name>
<dbReference type="RefSeq" id="WP_354662601.1">
    <property type="nucleotide sequence ID" value="NZ_JBEXAC010000002.1"/>
</dbReference>
<evidence type="ECO:0000259" key="1">
    <source>
        <dbReference type="Pfam" id="PF16323"/>
    </source>
</evidence>
<dbReference type="InterPro" id="IPR032527">
    <property type="entry name" value="DUF4959"/>
</dbReference>
<feature type="domain" description="DUF4959" evidence="1">
    <location>
        <begin position="20"/>
        <end position="122"/>
    </location>
</feature>
<feature type="domain" description="DUF5000" evidence="2">
    <location>
        <begin position="259"/>
        <end position="391"/>
    </location>
</feature>
<dbReference type="InterPro" id="IPR008979">
    <property type="entry name" value="Galactose-bd-like_sf"/>
</dbReference>
<dbReference type="Pfam" id="PF16391">
    <property type="entry name" value="DUF5000"/>
    <property type="match status" value="1"/>
</dbReference>
<dbReference type="Gene3D" id="2.60.120.260">
    <property type="entry name" value="Galactose-binding domain-like"/>
    <property type="match status" value="1"/>
</dbReference>
<dbReference type="Proteomes" id="UP001549749">
    <property type="component" value="Unassembled WGS sequence"/>
</dbReference>
<dbReference type="SUPFAM" id="SSF49785">
    <property type="entry name" value="Galactose-binding domain-like"/>
    <property type="match status" value="1"/>
</dbReference>
<gene>
    <name evidence="4" type="ORF">ABR189_21805</name>
</gene>
<dbReference type="Pfam" id="PF17166">
    <property type="entry name" value="DUF5126"/>
    <property type="match status" value="1"/>
</dbReference>
<evidence type="ECO:0000313" key="4">
    <source>
        <dbReference type="EMBL" id="MET7000040.1"/>
    </source>
</evidence>
<protein>
    <submittedName>
        <fullName evidence="4">DUF5000 domain-containing lipoprotein</fullName>
    </submittedName>
</protein>
<evidence type="ECO:0000313" key="5">
    <source>
        <dbReference type="Proteomes" id="UP001549749"/>
    </source>
</evidence>
<reference evidence="4 5" key="1">
    <citation type="submission" date="2024-06" db="EMBL/GenBank/DDBJ databases">
        <title>Chitinophaga defluvii sp. nov., isolated from municipal sewage.</title>
        <authorList>
            <person name="Zhang L."/>
        </authorList>
    </citation>
    <scope>NUCLEOTIDE SEQUENCE [LARGE SCALE GENOMIC DNA]</scope>
    <source>
        <strain evidence="4 5">H8</strain>
    </source>
</reference>
<evidence type="ECO:0000259" key="3">
    <source>
        <dbReference type="Pfam" id="PF17166"/>
    </source>
</evidence>